<gene>
    <name evidence="1" type="ORF">SMACR_12824</name>
</gene>
<name>A0A8S8ZYR6_SORMA</name>
<dbReference type="Proteomes" id="UP000433876">
    <property type="component" value="Unassembled WGS sequence"/>
</dbReference>
<protein>
    <submittedName>
        <fullName evidence="1">Uncharacterized protein</fullName>
    </submittedName>
</protein>
<proteinExistence type="predicted"/>
<reference evidence="1 2" key="1">
    <citation type="submission" date="2017-07" db="EMBL/GenBank/DDBJ databases">
        <title>Genome sequence of the Sordaria macrospora wild type strain R19027.</title>
        <authorList>
            <person name="Nowrousian M."/>
            <person name="Teichert I."/>
            <person name="Kueck U."/>
        </authorList>
    </citation>
    <scope>NUCLEOTIDE SEQUENCE [LARGE SCALE GENOMIC DNA]</scope>
    <source>
        <strain evidence="1 2">R19027</strain>
        <tissue evidence="1">Mycelium</tissue>
    </source>
</reference>
<evidence type="ECO:0000313" key="1">
    <source>
        <dbReference type="EMBL" id="KAA8635133.1"/>
    </source>
</evidence>
<dbReference type="EMBL" id="NMPR01000015">
    <property type="protein sequence ID" value="KAA8635133.1"/>
    <property type="molecule type" value="Genomic_DNA"/>
</dbReference>
<evidence type="ECO:0000313" key="2">
    <source>
        <dbReference type="Proteomes" id="UP000433876"/>
    </source>
</evidence>
<comment type="caution">
    <text evidence="1">The sequence shown here is derived from an EMBL/GenBank/DDBJ whole genome shotgun (WGS) entry which is preliminary data.</text>
</comment>
<accession>A0A8S8ZYR6</accession>
<dbReference type="AlphaFoldDB" id="A0A8S8ZYR6"/>
<sequence>MVRLFVVEEWGRELDLVLCLIAGSHIDDLVVKTEEWKDGES</sequence>
<organism evidence="1 2">
    <name type="scientific">Sordaria macrospora</name>
    <dbReference type="NCBI Taxonomy" id="5147"/>
    <lineage>
        <taxon>Eukaryota</taxon>
        <taxon>Fungi</taxon>
        <taxon>Dikarya</taxon>
        <taxon>Ascomycota</taxon>
        <taxon>Pezizomycotina</taxon>
        <taxon>Sordariomycetes</taxon>
        <taxon>Sordariomycetidae</taxon>
        <taxon>Sordariales</taxon>
        <taxon>Sordariaceae</taxon>
        <taxon>Sordaria</taxon>
    </lineage>
</organism>